<name>A0A0A6NXR6_9GAMM</name>
<proteinExistence type="predicted"/>
<comment type="caution">
    <text evidence="1">The sequence shown here is derived from an EMBL/GenBank/DDBJ whole genome shotgun (WGS) entry which is preliminary data.</text>
</comment>
<evidence type="ECO:0000313" key="1">
    <source>
        <dbReference type="EMBL" id="OAD20015.1"/>
    </source>
</evidence>
<gene>
    <name evidence="1" type="ORF">THIOM_004307</name>
</gene>
<evidence type="ECO:0008006" key="3">
    <source>
        <dbReference type="Google" id="ProtNLM"/>
    </source>
</evidence>
<dbReference type="EMBL" id="LUTY01002578">
    <property type="protein sequence ID" value="OAD20015.1"/>
    <property type="molecule type" value="Genomic_DNA"/>
</dbReference>
<dbReference type="Proteomes" id="UP000076962">
    <property type="component" value="Unassembled WGS sequence"/>
</dbReference>
<accession>A0A0A6NXR6</accession>
<protein>
    <recommendedName>
        <fullName evidence="3">DUF4435 domain-containing protein</fullName>
    </recommendedName>
</protein>
<evidence type="ECO:0000313" key="2">
    <source>
        <dbReference type="Proteomes" id="UP000076962"/>
    </source>
</evidence>
<keyword evidence="2" id="KW-1185">Reference proteome</keyword>
<sequence length="318" mass="37038">MQLSKHDFYILVEGHPNSPELAFFTQAIQKIVDLNGLSSIYPNIVEVGSSSSFNAFAQLGYRHSKIHQSIPVLAIGDSDYRTSLNKQSAPHQQFIAEKKPKILYWARHEWENYLLEETDFLASWINQIPMKANHLPKTTKKFYRKSDKQADKLILDDGLKKYFQNSIKVEYWECLKFNLAVQIKKYPTVAKPADFESQTVTEIKAWFLNQTSKSEAVVKLKKRSDRLFDEIMTELPWETWLTQPLTIQFELAKKRFRGKEAFYHLCQFLQQAFGIHNLDKDALIRETLKHLTTNTSSAIFRDLQDLLLPELISCRNST</sequence>
<reference evidence="1 2" key="1">
    <citation type="submission" date="2016-05" db="EMBL/GenBank/DDBJ databases">
        <title>Single-cell genome of chain-forming Candidatus Thiomargarita nelsonii and comparison to other large sulfur-oxidizing bacteria.</title>
        <authorList>
            <person name="Winkel M."/>
            <person name="Salman V."/>
            <person name="Woyke T."/>
            <person name="Schulz-Vogt H."/>
            <person name="Richter M."/>
            <person name="Flood B."/>
            <person name="Bailey J."/>
            <person name="Amann R."/>
            <person name="Mussmann M."/>
        </authorList>
    </citation>
    <scope>NUCLEOTIDE SEQUENCE [LARGE SCALE GENOMIC DNA]</scope>
    <source>
        <strain evidence="1 2">THI036</strain>
    </source>
</reference>
<organism evidence="1 2">
    <name type="scientific">Candidatus Thiomargarita nelsonii</name>
    <dbReference type="NCBI Taxonomy" id="1003181"/>
    <lineage>
        <taxon>Bacteria</taxon>
        <taxon>Pseudomonadati</taxon>
        <taxon>Pseudomonadota</taxon>
        <taxon>Gammaproteobacteria</taxon>
        <taxon>Thiotrichales</taxon>
        <taxon>Thiotrichaceae</taxon>
        <taxon>Thiomargarita</taxon>
    </lineage>
</organism>
<dbReference type="AlphaFoldDB" id="A0A0A6NXR6"/>